<keyword evidence="2" id="KW-1185">Reference proteome</keyword>
<gene>
    <name evidence="1" type="ORF">M6D93_15055</name>
</gene>
<accession>A0ABY4QXH1</accession>
<dbReference type="EMBL" id="CP097332">
    <property type="protein sequence ID" value="UQX87609.1"/>
    <property type="molecule type" value="Genomic_DNA"/>
</dbReference>
<evidence type="ECO:0000313" key="1">
    <source>
        <dbReference type="EMBL" id="UQX87609.1"/>
    </source>
</evidence>
<protein>
    <submittedName>
        <fullName evidence="1">Uncharacterized protein</fullName>
    </submittedName>
</protein>
<organism evidence="1 2">
    <name type="scientific">Jatrophihabitans telluris</name>
    <dbReference type="NCBI Taxonomy" id="2038343"/>
    <lineage>
        <taxon>Bacteria</taxon>
        <taxon>Bacillati</taxon>
        <taxon>Actinomycetota</taxon>
        <taxon>Actinomycetes</taxon>
        <taxon>Jatrophihabitantales</taxon>
        <taxon>Jatrophihabitantaceae</taxon>
        <taxon>Jatrophihabitans</taxon>
    </lineage>
</organism>
<evidence type="ECO:0000313" key="2">
    <source>
        <dbReference type="Proteomes" id="UP001056336"/>
    </source>
</evidence>
<sequence length="168" mass="17809">MDQIPPGRPAEWVPAGVPTTAPFRETGDVLPRFNLAMFTNDQAGAVAAARYYIDARNWAGASNTASAYLAICDADSCRADAAAFAKRTKGDRHVEGGRLRVGGVEVMAPNPSANADSVIRMDVATAAGRVIDANGKTFAKQAAANVTYEVWAKWSGSMWRVNGVYLAS</sequence>
<dbReference type="RefSeq" id="WP_249770297.1">
    <property type="nucleotide sequence ID" value="NZ_CP097332.1"/>
</dbReference>
<reference evidence="1" key="1">
    <citation type="journal article" date="2018" name="Int. J. Syst. Evol. Microbiol.">
        <title>Jatrophihabitans telluris sp. nov., isolated from sediment soil of lava forest wetlands and the emended description of the genus Jatrophihabitans.</title>
        <authorList>
            <person name="Lee K.C."/>
            <person name="Suh M.K."/>
            <person name="Eom M.K."/>
            <person name="Kim K.K."/>
            <person name="Kim J.S."/>
            <person name="Kim D.S."/>
            <person name="Ko S.H."/>
            <person name="Shin Y.K."/>
            <person name="Lee J.S."/>
        </authorList>
    </citation>
    <scope>NUCLEOTIDE SEQUENCE</scope>
    <source>
        <strain evidence="1">N237</strain>
    </source>
</reference>
<reference evidence="1" key="2">
    <citation type="submission" date="2022-05" db="EMBL/GenBank/DDBJ databases">
        <authorList>
            <person name="Kim J.-S."/>
            <person name="Lee K."/>
            <person name="Suh M."/>
            <person name="Eom M."/>
            <person name="Kim J.-S."/>
            <person name="Kim D.-S."/>
            <person name="Ko S.-H."/>
            <person name="Shin Y."/>
            <person name="Lee J.-S."/>
        </authorList>
    </citation>
    <scope>NUCLEOTIDE SEQUENCE</scope>
    <source>
        <strain evidence="1">N237</strain>
    </source>
</reference>
<dbReference type="Proteomes" id="UP001056336">
    <property type="component" value="Chromosome"/>
</dbReference>
<proteinExistence type="predicted"/>
<name>A0ABY4QXH1_9ACTN</name>